<evidence type="ECO:0000259" key="3">
    <source>
        <dbReference type="Pfam" id="PF02525"/>
    </source>
</evidence>
<proteinExistence type="inferred from homology"/>
<name>A0A1H3UE66_9ACTN</name>
<dbReference type="STRING" id="137265.SAMN05421684_7081"/>
<evidence type="ECO:0000256" key="1">
    <source>
        <dbReference type="ARBA" id="ARBA00006252"/>
    </source>
</evidence>
<dbReference type="Pfam" id="PF02525">
    <property type="entry name" value="Flavodoxin_2"/>
    <property type="match status" value="1"/>
</dbReference>
<dbReference type="PANTHER" id="PTHR10204:SF34">
    <property type="entry name" value="NAD(P)H DEHYDROGENASE [QUINONE] 1 ISOFORM 1"/>
    <property type="match status" value="1"/>
</dbReference>
<protein>
    <submittedName>
        <fullName evidence="4">NAD(P)H dehydrogenase (Quinone)</fullName>
    </submittedName>
</protein>
<dbReference type="AlphaFoldDB" id="A0A1H3UE66"/>
<gene>
    <name evidence="4" type="ORF">SAMN05421684_7081</name>
</gene>
<dbReference type="SUPFAM" id="SSF52218">
    <property type="entry name" value="Flavoproteins"/>
    <property type="match status" value="1"/>
</dbReference>
<evidence type="ECO:0000313" key="4">
    <source>
        <dbReference type="EMBL" id="SDZ60636.1"/>
    </source>
</evidence>
<dbReference type="PANTHER" id="PTHR10204">
    <property type="entry name" value="NAD P H OXIDOREDUCTASE-RELATED"/>
    <property type="match status" value="1"/>
</dbReference>
<dbReference type="GO" id="GO:0005829">
    <property type="term" value="C:cytosol"/>
    <property type="evidence" value="ECO:0007669"/>
    <property type="project" value="TreeGrafter"/>
</dbReference>
<evidence type="ECO:0000313" key="5">
    <source>
        <dbReference type="Proteomes" id="UP000199632"/>
    </source>
</evidence>
<dbReference type="InterPro" id="IPR051545">
    <property type="entry name" value="NAD(P)H_dehydrogenase_qn"/>
</dbReference>
<sequence length="202" mass="22544">MSQNRLVTNVHVVYAHPSAHSFTREVRDAFLGGLADTGHTWTVSDLYAMAFRPELTLDEYEREGGRDATAPVGDDVAAEHAKLDAAEVWAFVYPVWWADCPALLKGWFDRVWTVGYAYKPARLRPARKALMLCTAGYTVAELESSGCYQAMRTTMLTDRIGERARSSEFVVLGGTTVRDSDDQESWAALRATHLRRAADLAR</sequence>
<comment type="similarity">
    <text evidence="1">Belongs to the NAD(P)H dehydrogenase (quinone) family.</text>
</comment>
<reference evidence="5" key="1">
    <citation type="submission" date="2016-10" db="EMBL/GenBank/DDBJ databases">
        <authorList>
            <person name="Varghese N."/>
            <person name="Submissions S."/>
        </authorList>
    </citation>
    <scope>NUCLEOTIDE SEQUENCE [LARGE SCALE GENOMIC DNA]</scope>
    <source>
        <strain evidence="5">DSM 44718</strain>
    </source>
</reference>
<dbReference type="InterPro" id="IPR029039">
    <property type="entry name" value="Flavoprotein-like_sf"/>
</dbReference>
<evidence type="ECO:0000256" key="2">
    <source>
        <dbReference type="ARBA" id="ARBA00023002"/>
    </source>
</evidence>
<accession>A0A1H3UE66</accession>
<organism evidence="4 5">
    <name type="scientific">Asanoa ishikariensis</name>
    <dbReference type="NCBI Taxonomy" id="137265"/>
    <lineage>
        <taxon>Bacteria</taxon>
        <taxon>Bacillati</taxon>
        <taxon>Actinomycetota</taxon>
        <taxon>Actinomycetes</taxon>
        <taxon>Micromonosporales</taxon>
        <taxon>Micromonosporaceae</taxon>
        <taxon>Asanoa</taxon>
    </lineage>
</organism>
<dbReference type="GO" id="GO:0003955">
    <property type="term" value="F:NAD(P)H dehydrogenase (quinone) activity"/>
    <property type="evidence" value="ECO:0007669"/>
    <property type="project" value="TreeGrafter"/>
</dbReference>
<keyword evidence="5" id="KW-1185">Reference proteome</keyword>
<dbReference type="InterPro" id="IPR003680">
    <property type="entry name" value="Flavodoxin_fold"/>
</dbReference>
<keyword evidence="2" id="KW-0560">Oxidoreductase</keyword>
<dbReference type="Proteomes" id="UP000199632">
    <property type="component" value="Unassembled WGS sequence"/>
</dbReference>
<dbReference type="Gene3D" id="3.40.50.360">
    <property type="match status" value="1"/>
</dbReference>
<feature type="domain" description="Flavodoxin-like fold" evidence="3">
    <location>
        <begin position="9"/>
        <end position="141"/>
    </location>
</feature>
<dbReference type="EMBL" id="FNQB01000004">
    <property type="protein sequence ID" value="SDZ60636.1"/>
    <property type="molecule type" value="Genomic_DNA"/>
</dbReference>